<dbReference type="PaxDb" id="709991-Odosp_0388"/>
<evidence type="ECO:0000313" key="4">
    <source>
        <dbReference type="Proteomes" id="UP000006657"/>
    </source>
</evidence>
<proteinExistence type="predicted"/>
<keyword evidence="4" id="KW-1185">Reference proteome</keyword>
<name>F9Z4X1_ODOSD</name>
<dbReference type="PANTHER" id="PTHR14741">
    <property type="entry name" value="S-ADENOSYLMETHIONINE-DEPENDENT METHYLTRANSFERASE RELATED"/>
    <property type="match status" value="1"/>
</dbReference>
<dbReference type="STRING" id="709991.Odosp_0388"/>
<evidence type="ECO:0000259" key="2">
    <source>
        <dbReference type="Pfam" id="PF22013"/>
    </source>
</evidence>
<dbReference type="SUPFAM" id="SSF53335">
    <property type="entry name" value="S-adenosyl-L-methionine-dependent methyltransferases"/>
    <property type="match status" value="1"/>
</dbReference>
<dbReference type="CDD" id="cd02440">
    <property type="entry name" value="AdoMet_MTases"/>
    <property type="match status" value="1"/>
</dbReference>
<dbReference type="EMBL" id="CP002544">
    <property type="protein sequence ID" value="ADY31480.1"/>
    <property type="molecule type" value="Genomic_DNA"/>
</dbReference>
<dbReference type="Pfam" id="PF22013">
    <property type="entry name" value="PG_1098_Fer"/>
    <property type="match status" value="1"/>
</dbReference>
<dbReference type="Proteomes" id="UP000006657">
    <property type="component" value="Chromosome"/>
</dbReference>
<dbReference type="eggNOG" id="COG2265">
    <property type="taxonomic scope" value="Bacteria"/>
</dbReference>
<feature type="domain" description="PG-1098 ferredoxin-like" evidence="2">
    <location>
        <begin position="285"/>
        <end position="328"/>
    </location>
</feature>
<dbReference type="Pfam" id="PF18096">
    <property type="entry name" value="Thump_like"/>
    <property type="match status" value="1"/>
</dbReference>
<organism evidence="3 4">
    <name type="scientific">Odoribacter splanchnicus (strain ATCC 29572 / DSM 20712 / CIP 104287 / JCM 15291 / NCTC 10825 / 1651/6)</name>
    <name type="common">Bacteroides splanchnicus</name>
    <dbReference type="NCBI Taxonomy" id="709991"/>
    <lineage>
        <taxon>Bacteria</taxon>
        <taxon>Pseudomonadati</taxon>
        <taxon>Bacteroidota</taxon>
        <taxon>Bacteroidia</taxon>
        <taxon>Bacteroidales</taxon>
        <taxon>Odoribacteraceae</taxon>
        <taxon>Odoribacter</taxon>
    </lineage>
</organism>
<dbReference type="InterPro" id="IPR041497">
    <property type="entry name" value="Thump-like"/>
</dbReference>
<reference evidence="3 4" key="1">
    <citation type="journal article" date="2011" name="Stand. Genomic Sci.">
        <title>Complete genome sequence of Odoribacter splanchnicus type strain (1651/6).</title>
        <authorList>
            <consortium name="US DOE Joint Genome Institute (JGI-PGF)"/>
            <person name="Goker M."/>
            <person name="Gronow S."/>
            <person name="Zeytun A."/>
            <person name="Nolan M."/>
            <person name="Lucas S."/>
            <person name="Lapidus A."/>
            <person name="Hammon N."/>
            <person name="Deshpande S."/>
            <person name="Cheng J.F."/>
            <person name="Pitluck S."/>
            <person name="Liolios K."/>
            <person name="Pagani I."/>
            <person name="Ivanova N."/>
            <person name="Mavromatis K."/>
            <person name="Ovchinikova G."/>
            <person name="Pati A."/>
            <person name="Tapia R."/>
            <person name="Han C."/>
            <person name="Goodwin L."/>
            <person name="Chen A."/>
            <person name="Palaniappan K."/>
            <person name="Land M."/>
            <person name="Hauser L."/>
            <person name="Jeffries C.D."/>
            <person name="Brambilla E.M."/>
            <person name="Rohde M."/>
            <person name="Detter J.C."/>
            <person name="Woyke T."/>
            <person name="Bristow J."/>
            <person name="Markowitz V."/>
            <person name="Hugenholtz P."/>
            <person name="Eisen J.A."/>
            <person name="Kyrpides N.C."/>
            <person name="Klenk H.P."/>
        </authorList>
    </citation>
    <scope>NUCLEOTIDE SEQUENCE [LARGE SCALE GENOMIC DNA]</scope>
    <source>
        <strain evidence="4">ATCC 29572 / DSM 20712 / JCM 15291 / NCTC 10825 / 1651/6</strain>
    </source>
</reference>
<evidence type="ECO:0000313" key="3">
    <source>
        <dbReference type="EMBL" id="ADY31480.1"/>
    </source>
</evidence>
<dbReference type="KEGG" id="osp:Odosp_0388"/>
<dbReference type="InterPro" id="IPR029063">
    <property type="entry name" value="SAM-dependent_MTases_sf"/>
</dbReference>
<dbReference type="AlphaFoldDB" id="F9Z4X1"/>
<accession>F9Z4X1</accession>
<dbReference type="InterPro" id="IPR054168">
    <property type="entry name" value="PG_1098_Fer"/>
</dbReference>
<sequence length="402" mass="45979">MPANDKIMQLTAGLKQFIRAHLTDNTDKLLLAASRFPGIDIRFAIDQIIARRQIQHKLPFWYEQDELIYPSRLSTEQCSSEQTALYKQQLLRGNTVCDLTGGLGIDTFYFAQKAGNVIYVERFPEYCTAAQHNFKVLNTSNIHIIHSDACDIIQTLQADTFYLDPARRGNGNKRLFALTDCEPDILQLKPLLLERARRVIVKISPMADPEETLRLLPETREIHILAVRNECKELLFILEGTTPSVQPVKIYAVNLGGTTAEPPFIFTPDEEKEAPLQVCQTLQNYLYEPHAALLKSGAFKLIATRLNLFKLHRHSHLYTSESLCQDFPGRIFTIEETYEFSGKLLKQLYRQIPKANLTTRNFPLTVAELRKRSNIKEGGDIYLFATTLYSGQRVLIRTHKTH</sequence>
<dbReference type="PANTHER" id="PTHR14741:SF32">
    <property type="entry name" value="TRIMETHYLGUANOSINE SYNTHASE"/>
    <property type="match status" value="1"/>
</dbReference>
<evidence type="ECO:0000259" key="1">
    <source>
        <dbReference type="Pfam" id="PF18096"/>
    </source>
</evidence>
<dbReference type="Gene3D" id="3.40.50.150">
    <property type="entry name" value="Vaccinia Virus protein VP39"/>
    <property type="match status" value="1"/>
</dbReference>
<protein>
    <submittedName>
        <fullName evidence="3">Uncharacterized protein</fullName>
    </submittedName>
</protein>
<gene>
    <name evidence="3" type="ordered locus">Odosp_0388</name>
</gene>
<dbReference type="Gene3D" id="1.10.10.1110">
    <property type="entry name" value="Methyltransferase PG1098, N-terminal domain"/>
    <property type="match status" value="1"/>
</dbReference>
<feature type="domain" description="THUMP-like" evidence="1">
    <location>
        <begin position="329"/>
        <end position="399"/>
    </location>
</feature>
<dbReference type="HOGENOM" id="CLU_038123_0_0_10"/>